<evidence type="ECO:0000256" key="6">
    <source>
        <dbReference type="ARBA" id="ARBA00022898"/>
    </source>
</evidence>
<comment type="cofactor">
    <cofactor evidence="1">
        <name>pyridoxal 5'-phosphate</name>
        <dbReference type="ChEBI" id="CHEBI:597326"/>
    </cofactor>
</comment>
<organism evidence="12 13">
    <name type="scientific">Lamprobacter modestohalophilus</name>
    <dbReference type="NCBI Taxonomy" id="1064514"/>
    <lineage>
        <taxon>Bacteria</taxon>
        <taxon>Pseudomonadati</taxon>
        <taxon>Pseudomonadota</taxon>
        <taxon>Gammaproteobacteria</taxon>
        <taxon>Chromatiales</taxon>
        <taxon>Chromatiaceae</taxon>
        <taxon>Lamprobacter</taxon>
    </lineage>
</organism>
<evidence type="ECO:0000256" key="4">
    <source>
        <dbReference type="ARBA" id="ARBA00012285"/>
    </source>
</evidence>
<evidence type="ECO:0000256" key="1">
    <source>
        <dbReference type="ARBA" id="ARBA00001933"/>
    </source>
</evidence>
<gene>
    <name evidence="12" type="ORF">CKO42_16815</name>
</gene>
<comment type="pathway">
    <text evidence="3">Cofactor biosynthesis; adenosylcobalamin biosynthesis.</text>
</comment>
<feature type="region of interest" description="Disordered" evidence="10">
    <location>
        <begin position="1"/>
        <end position="26"/>
    </location>
</feature>
<dbReference type="GO" id="GO:0030170">
    <property type="term" value="F:pyridoxal phosphate binding"/>
    <property type="evidence" value="ECO:0007669"/>
    <property type="project" value="InterPro"/>
</dbReference>
<dbReference type="InterPro" id="IPR015424">
    <property type="entry name" value="PyrdxlP-dep_Trfase"/>
</dbReference>
<feature type="domain" description="Aminotransferase class I/classII large" evidence="11">
    <location>
        <begin position="42"/>
        <end position="368"/>
    </location>
</feature>
<dbReference type="SUPFAM" id="SSF53383">
    <property type="entry name" value="PLP-dependent transferases"/>
    <property type="match status" value="1"/>
</dbReference>
<sequence>MMSRLFRAKQNKQTKQDGQDSLRHGGNLEVLARRSGRVADSLLDFSANINPLGMPAAARAALIAGIDALGHYPDPACTALRAAIGQHLGVAPDQILVGNGAEQLIWWLPRLVDARRVLVTAPAYLDYGRAAEVWQRPLVSIPLLPEDGFELDLGHLSTQLRAGDLVWIGQPNNPTGRLVDPEALRRAVIDHPQVDWAIDEAFIDFVSGTESAVRWELPNLIVIRSMTKFYALAGLRLGYAVLAPARAAAFTRLLPEWSVNSLAAAAGTAILNDPALPEFSQRTRALIGTERRRLTEALRRLGLEVIDSAANYLLLRLPEQAPTATDLAARLLCSEGIAVRVCDNYAGLDARYLRIAVRIEADNRRLLAAMRHLL</sequence>
<dbReference type="CDD" id="cd00609">
    <property type="entry name" value="AAT_like"/>
    <property type="match status" value="1"/>
</dbReference>
<name>A0A9X1B5W8_9GAMM</name>
<protein>
    <recommendedName>
        <fullName evidence="4">threonine-phosphate decarboxylase</fullName>
        <ecNumber evidence="4">4.1.1.81</ecNumber>
    </recommendedName>
    <alternativeName>
        <fullName evidence="8">L-threonine-O-3-phosphate decarboxylase</fullName>
    </alternativeName>
</protein>
<keyword evidence="7" id="KW-0456">Lyase</keyword>
<evidence type="ECO:0000256" key="3">
    <source>
        <dbReference type="ARBA" id="ARBA00004953"/>
    </source>
</evidence>
<dbReference type="GO" id="GO:0048472">
    <property type="term" value="F:threonine-phosphate decarboxylase activity"/>
    <property type="evidence" value="ECO:0007669"/>
    <property type="project" value="UniProtKB-EC"/>
</dbReference>
<dbReference type="EMBL" id="NRRY01000031">
    <property type="protein sequence ID" value="MBK1620072.1"/>
    <property type="molecule type" value="Genomic_DNA"/>
</dbReference>
<dbReference type="PANTHER" id="PTHR42885">
    <property type="entry name" value="HISTIDINOL-PHOSPHATE AMINOTRANSFERASE-RELATED"/>
    <property type="match status" value="1"/>
</dbReference>
<dbReference type="EC" id="4.1.1.81" evidence="4"/>
<dbReference type="NCBIfam" id="TIGR01140">
    <property type="entry name" value="L_thr_O3P_dcar"/>
    <property type="match status" value="1"/>
</dbReference>
<evidence type="ECO:0000259" key="11">
    <source>
        <dbReference type="Pfam" id="PF00155"/>
    </source>
</evidence>
<comment type="caution">
    <text evidence="12">The sequence shown here is derived from an EMBL/GenBank/DDBJ whole genome shotgun (WGS) entry which is preliminary data.</text>
</comment>
<dbReference type="PANTHER" id="PTHR42885:SF1">
    <property type="entry name" value="THREONINE-PHOSPHATE DECARBOXYLASE"/>
    <property type="match status" value="1"/>
</dbReference>
<feature type="compositionally biased region" description="Basic and acidic residues" evidence="10">
    <location>
        <begin position="14"/>
        <end position="23"/>
    </location>
</feature>
<dbReference type="GO" id="GO:0009236">
    <property type="term" value="P:cobalamin biosynthetic process"/>
    <property type="evidence" value="ECO:0007669"/>
    <property type="project" value="UniProtKB-KW"/>
</dbReference>
<dbReference type="Gene3D" id="3.40.640.10">
    <property type="entry name" value="Type I PLP-dependent aspartate aminotransferase-like (Major domain)"/>
    <property type="match status" value="1"/>
</dbReference>
<evidence type="ECO:0000313" key="13">
    <source>
        <dbReference type="Proteomes" id="UP001138768"/>
    </source>
</evidence>
<evidence type="ECO:0000256" key="9">
    <source>
        <dbReference type="ARBA" id="ARBA00048531"/>
    </source>
</evidence>
<keyword evidence="13" id="KW-1185">Reference proteome</keyword>
<keyword evidence="5" id="KW-0169">Cobalamin biosynthesis</keyword>
<accession>A0A9X1B5W8</accession>
<dbReference type="InterPro" id="IPR004838">
    <property type="entry name" value="NHTrfase_class1_PyrdxlP-BS"/>
</dbReference>
<evidence type="ECO:0000313" key="12">
    <source>
        <dbReference type="EMBL" id="MBK1620072.1"/>
    </source>
</evidence>
<dbReference type="InterPro" id="IPR015422">
    <property type="entry name" value="PyrdxlP-dep_Trfase_small"/>
</dbReference>
<comment type="function">
    <text evidence="2">Decarboxylates L-threonine-O-3-phosphate to yield (R)-1-amino-2-propanol O-2-phosphate, the precursor for the linkage between the nucleotide loop and the corrin ring in cobalamin.</text>
</comment>
<dbReference type="AlphaFoldDB" id="A0A9X1B5W8"/>
<evidence type="ECO:0000256" key="2">
    <source>
        <dbReference type="ARBA" id="ARBA00003444"/>
    </source>
</evidence>
<evidence type="ECO:0000256" key="5">
    <source>
        <dbReference type="ARBA" id="ARBA00022573"/>
    </source>
</evidence>
<dbReference type="Proteomes" id="UP001138768">
    <property type="component" value="Unassembled WGS sequence"/>
</dbReference>
<dbReference type="InterPro" id="IPR015421">
    <property type="entry name" value="PyrdxlP-dep_Trfase_major"/>
</dbReference>
<dbReference type="Gene3D" id="3.90.1150.10">
    <property type="entry name" value="Aspartate Aminotransferase, domain 1"/>
    <property type="match status" value="1"/>
</dbReference>
<dbReference type="InterPro" id="IPR005860">
    <property type="entry name" value="CobD"/>
</dbReference>
<reference evidence="12 13" key="1">
    <citation type="journal article" date="2020" name="Microorganisms">
        <title>Osmotic Adaptation and Compatible Solute Biosynthesis of Phototrophic Bacteria as Revealed from Genome Analyses.</title>
        <authorList>
            <person name="Imhoff J.F."/>
            <person name="Rahn T."/>
            <person name="Kunzel S."/>
            <person name="Keller A."/>
            <person name="Neulinger S.C."/>
        </authorList>
    </citation>
    <scope>NUCLEOTIDE SEQUENCE [LARGE SCALE GENOMIC DNA]</scope>
    <source>
        <strain evidence="12 13">DSM 25653</strain>
    </source>
</reference>
<proteinExistence type="predicted"/>
<dbReference type="InterPro" id="IPR004839">
    <property type="entry name" value="Aminotransferase_I/II_large"/>
</dbReference>
<dbReference type="PROSITE" id="PS00105">
    <property type="entry name" value="AA_TRANSFER_CLASS_1"/>
    <property type="match status" value="1"/>
</dbReference>
<keyword evidence="6" id="KW-0663">Pyridoxal phosphate</keyword>
<comment type="catalytic activity">
    <reaction evidence="9">
        <text>O-phospho-L-threonine + H(+) = (R)-1-aminopropan-2-yl phosphate + CO2</text>
        <dbReference type="Rhea" id="RHEA:11492"/>
        <dbReference type="ChEBI" id="CHEBI:15378"/>
        <dbReference type="ChEBI" id="CHEBI:16526"/>
        <dbReference type="ChEBI" id="CHEBI:58563"/>
        <dbReference type="ChEBI" id="CHEBI:58675"/>
        <dbReference type="EC" id="4.1.1.81"/>
    </reaction>
</comment>
<dbReference type="Pfam" id="PF00155">
    <property type="entry name" value="Aminotran_1_2"/>
    <property type="match status" value="1"/>
</dbReference>
<evidence type="ECO:0000256" key="7">
    <source>
        <dbReference type="ARBA" id="ARBA00023239"/>
    </source>
</evidence>
<evidence type="ECO:0000256" key="8">
    <source>
        <dbReference type="ARBA" id="ARBA00029996"/>
    </source>
</evidence>
<evidence type="ECO:0000256" key="10">
    <source>
        <dbReference type="SAM" id="MobiDB-lite"/>
    </source>
</evidence>
<feature type="compositionally biased region" description="Basic residues" evidence="10">
    <location>
        <begin position="1"/>
        <end position="12"/>
    </location>
</feature>